<evidence type="ECO:0000256" key="2">
    <source>
        <dbReference type="ARBA" id="ARBA00005336"/>
    </source>
</evidence>
<proteinExistence type="inferred from homology"/>
<sequence length="988" mass="111130">MRTAYQRLLIILSFVSQLSIAQHLPGSDVPFINSSHKSWVDSVFNTLTIDERIGQLIMVAAYSNRDEAHKQEILKLIREQKIGGLIFFQGGPGRQARLINEYQATSKVPLLIAMDAEWGLGMRLDSTISFPYQMTLGAIQDDSLVYNLGVEVARQLKRSGVHINFAPVVDVNNNPSNPVINYRSFGEDKRNVSRKAIAYMKGMQDNGILTTAKHFPGHGDTGTDSHYALPQINHSRARLDSLELYPFKEVIKAGIGGVMVAHLNIPALDSSSLPSTLSRKVITDLLRKDLGFKGLIVTDAMNMKGVTSSNPPGIVDRDAIIAGNDMLEFTEDVSRTIAEIKRAINQKLISQKEIDDKCRKILAIKFTVGLKQRQPVKTSGIARELVTPDAQLLNSTLIEKSITVLNNHGNLLPVQRLDTVHIASVSIGKNGVSPFQKTLGLYTEVQHFVLPKDANAELVDSLRKQLQNYNLLIAAIHDDGIRPLNKLSFSDPVLTFITDVANRKGSIVSVFKNPYVIDKLSSIENSDALIVTYQDNVNTEELAAQLIFGGIGARGRLPVSIGQKFPVGAGIDVDGGIRFKYTIPEDAQMNSGILYRRVDSLVNQALSLRAIPGCQVLIARDKKVVLYKSYGYHDYADTIKVKNTDLYDLASVTKISTSLPSLMKLYDEGHFKLDATLADYLPKFKRSNKSDIPMSDILTHQARFKPWIPFYKNTVKKNGGYKWFTIKSDSSKRFPTKLKDKMYLHRHYPDRIVNTIRKSPLEAEKKYLYSDFFFILAPRVVESMIDESFDYYIYKNFYKPLGATTLTYNPRKRYLKNSIVPTEHDYYFRHEPIHGTVHDEGAIMLGGVSGHAGLFGNANDLAKLMQMYLSMGEYGGTRYIKSETLMEWTKYQFPENNNRRGLGFDKPNLKYLGENNNAAKDASPLSFGHTGFTGTMTWMDPQTGLLYIFLSNRVNPTRDNTRLYQLNTRTKIQQVMYDALYHENNNTH</sequence>
<dbReference type="Pfam" id="PF00933">
    <property type="entry name" value="Glyco_hydro_3"/>
    <property type="match status" value="1"/>
</dbReference>
<dbReference type="Gene3D" id="3.20.20.300">
    <property type="entry name" value="Glycoside hydrolase, family 3, N-terminal domain"/>
    <property type="match status" value="1"/>
</dbReference>
<protein>
    <recommendedName>
        <fullName evidence="3">beta-N-acetylhexosaminidase</fullName>
        <ecNumber evidence="3">3.2.1.52</ecNumber>
    </recommendedName>
</protein>
<accession>A0ABS5VWC1</accession>
<keyword evidence="10" id="KW-1185">Reference proteome</keyword>
<comment type="caution">
    <text evidence="9">The sequence shown here is derived from an EMBL/GenBank/DDBJ whole genome shotgun (WGS) entry which is preliminary data.</text>
</comment>
<feature type="signal peptide" evidence="6">
    <location>
        <begin position="1"/>
        <end position="21"/>
    </location>
</feature>
<dbReference type="RefSeq" id="WP_254155753.1">
    <property type="nucleotide sequence ID" value="NZ_JAHESD010000065.1"/>
</dbReference>
<dbReference type="SUPFAM" id="SSF51445">
    <property type="entry name" value="(Trans)glycosidases"/>
    <property type="match status" value="1"/>
</dbReference>
<dbReference type="PANTHER" id="PTHR30480:SF13">
    <property type="entry name" value="BETA-HEXOSAMINIDASE"/>
    <property type="match status" value="1"/>
</dbReference>
<dbReference type="Proteomes" id="UP000772618">
    <property type="component" value="Unassembled WGS sequence"/>
</dbReference>
<keyword evidence="4 9" id="KW-0378">Hydrolase</keyword>
<dbReference type="InterPro" id="IPR036881">
    <property type="entry name" value="Glyco_hydro_3_C_sf"/>
</dbReference>
<evidence type="ECO:0000313" key="10">
    <source>
        <dbReference type="Proteomes" id="UP000772618"/>
    </source>
</evidence>
<dbReference type="PANTHER" id="PTHR30480">
    <property type="entry name" value="BETA-HEXOSAMINIDASE-RELATED"/>
    <property type="match status" value="1"/>
</dbReference>
<evidence type="ECO:0000259" key="8">
    <source>
        <dbReference type="Pfam" id="PF00933"/>
    </source>
</evidence>
<gene>
    <name evidence="9" type="ORF">KK060_20655</name>
</gene>
<evidence type="ECO:0000256" key="4">
    <source>
        <dbReference type="ARBA" id="ARBA00022801"/>
    </source>
</evidence>
<name>A0ABS5VWC1_9BACT</name>
<comment type="similarity">
    <text evidence="2">Belongs to the glycosyl hydrolase 3 family.</text>
</comment>
<feature type="domain" description="Glycoside hydrolase family 3 N-terminal" evidence="8">
    <location>
        <begin position="48"/>
        <end position="363"/>
    </location>
</feature>
<dbReference type="InterPro" id="IPR019800">
    <property type="entry name" value="Glyco_hydro_3_AS"/>
</dbReference>
<dbReference type="InterPro" id="IPR001764">
    <property type="entry name" value="Glyco_hydro_3_N"/>
</dbReference>
<reference evidence="9 10" key="1">
    <citation type="submission" date="2021-05" db="EMBL/GenBank/DDBJ databases">
        <title>A Polyphasic approach of four new species of the genus Ohtaekwangia: Ohtaekwangia histidinii sp. nov., Ohtaekwangia cretensis sp. nov., Ohtaekwangia indiensis sp. nov., Ohtaekwangia reichenbachii sp. nov. from diverse environment.</title>
        <authorList>
            <person name="Octaviana S."/>
        </authorList>
    </citation>
    <scope>NUCLEOTIDE SEQUENCE [LARGE SCALE GENOMIC DNA]</scope>
    <source>
        <strain evidence="9 10">PWU20</strain>
    </source>
</reference>
<feature type="chain" id="PRO_5046544270" description="beta-N-acetylhexosaminidase" evidence="6">
    <location>
        <begin position="22"/>
        <end position="988"/>
    </location>
</feature>
<dbReference type="InterPro" id="IPR012338">
    <property type="entry name" value="Beta-lactam/transpept-like"/>
</dbReference>
<dbReference type="InterPro" id="IPR001466">
    <property type="entry name" value="Beta-lactam-related"/>
</dbReference>
<dbReference type="Gene3D" id="3.40.50.1700">
    <property type="entry name" value="Glycoside hydrolase family 3 C-terminal domain"/>
    <property type="match status" value="1"/>
</dbReference>
<dbReference type="InterPro" id="IPR017853">
    <property type="entry name" value="GH"/>
</dbReference>
<dbReference type="InterPro" id="IPR036962">
    <property type="entry name" value="Glyco_hydro_3_N_sf"/>
</dbReference>
<feature type="domain" description="Beta-lactamase-related" evidence="7">
    <location>
        <begin position="599"/>
        <end position="963"/>
    </location>
</feature>
<dbReference type="GO" id="GO:0016787">
    <property type="term" value="F:hydrolase activity"/>
    <property type="evidence" value="ECO:0007669"/>
    <property type="project" value="UniProtKB-KW"/>
</dbReference>
<keyword evidence="5" id="KW-0326">Glycosidase</keyword>
<dbReference type="Gene3D" id="3.40.710.10">
    <property type="entry name" value="DD-peptidase/beta-lactamase superfamily"/>
    <property type="match status" value="1"/>
</dbReference>
<dbReference type="SUPFAM" id="SSF56601">
    <property type="entry name" value="beta-lactamase/transpeptidase-like"/>
    <property type="match status" value="1"/>
</dbReference>
<dbReference type="SUPFAM" id="SSF52279">
    <property type="entry name" value="Beta-D-glucan exohydrolase, C-terminal domain"/>
    <property type="match status" value="1"/>
</dbReference>
<organism evidence="9 10">
    <name type="scientific">Chryseosolibacter indicus</name>
    <dbReference type="NCBI Taxonomy" id="2782351"/>
    <lineage>
        <taxon>Bacteria</taxon>
        <taxon>Pseudomonadati</taxon>
        <taxon>Bacteroidota</taxon>
        <taxon>Cytophagia</taxon>
        <taxon>Cytophagales</taxon>
        <taxon>Chryseotaleaceae</taxon>
        <taxon>Chryseosolibacter</taxon>
    </lineage>
</organism>
<dbReference type="Pfam" id="PF00144">
    <property type="entry name" value="Beta-lactamase"/>
    <property type="match status" value="1"/>
</dbReference>
<keyword evidence="6" id="KW-0732">Signal</keyword>
<evidence type="ECO:0000256" key="1">
    <source>
        <dbReference type="ARBA" id="ARBA00001231"/>
    </source>
</evidence>
<dbReference type="InterPro" id="IPR050226">
    <property type="entry name" value="NagZ_Beta-hexosaminidase"/>
</dbReference>
<dbReference type="EC" id="3.2.1.52" evidence="3"/>
<evidence type="ECO:0000259" key="7">
    <source>
        <dbReference type="Pfam" id="PF00144"/>
    </source>
</evidence>
<evidence type="ECO:0000256" key="6">
    <source>
        <dbReference type="SAM" id="SignalP"/>
    </source>
</evidence>
<dbReference type="PROSITE" id="PS00775">
    <property type="entry name" value="GLYCOSYL_HYDROL_F3"/>
    <property type="match status" value="1"/>
</dbReference>
<comment type="catalytic activity">
    <reaction evidence="1">
        <text>Hydrolysis of terminal non-reducing N-acetyl-D-hexosamine residues in N-acetyl-beta-D-hexosaminides.</text>
        <dbReference type="EC" id="3.2.1.52"/>
    </reaction>
</comment>
<evidence type="ECO:0000313" key="9">
    <source>
        <dbReference type="EMBL" id="MBT1705714.1"/>
    </source>
</evidence>
<evidence type="ECO:0000256" key="3">
    <source>
        <dbReference type="ARBA" id="ARBA00012663"/>
    </source>
</evidence>
<evidence type="ECO:0000256" key="5">
    <source>
        <dbReference type="ARBA" id="ARBA00023295"/>
    </source>
</evidence>
<dbReference type="PRINTS" id="PR00133">
    <property type="entry name" value="GLHYDRLASE3"/>
</dbReference>
<dbReference type="EMBL" id="JAHESD010000065">
    <property type="protein sequence ID" value="MBT1705714.1"/>
    <property type="molecule type" value="Genomic_DNA"/>
</dbReference>